<gene>
    <name evidence="1" type="ORF">JG688_00017302</name>
</gene>
<dbReference type="AlphaFoldDB" id="A0A8J5I388"/>
<dbReference type="Proteomes" id="UP000709295">
    <property type="component" value="Unassembled WGS sequence"/>
</dbReference>
<evidence type="ECO:0000313" key="2">
    <source>
        <dbReference type="Proteomes" id="UP000709295"/>
    </source>
</evidence>
<accession>A0A8J5I388</accession>
<sequence>MLSVAYALILDDVVSGYCCRPWRTVPLVDLVFSLVLAVLDCAPLPNSWVSFLLQQQNLAVRLVLVKLDRALRLDSTSMLLLLRDLALGSCQDLALVQEISDNAQDLVLALEVSTFTP</sequence>
<reference evidence="1" key="1">
    <citation type="submission" date="2021-01" db="EMBL/GenBank/DDBJ databases">
        <title>Phytophthora aleatoria, a newly-described species from Pinus radiata is distinct from Phytophthora cactorum isolates based on comparative genomics.</title>
        <authorList>
            <person name="Mcdougal R."/>
            <person name="Panda P."/>
            <person name="Williams N."/>
            <person name="Studholme D.J."/>
        </authorList>
    </citation>
    <scope>NUCLEOTIDE SEQUENCE</scope>
    <source>
        <strain evidence="1">NZFS 4037</strain>
    </source>
</reference>
<dbReference type="EMBL" id="JAENGY010002496">
    <property type="protein sequence ID" value="KAG6944040.1"/>
    <property type="molecule type" value="Genomic_DNA"/>
</dbReference>
<proteinExistence type="predicted"/>
<name>A0A8J5I388_9STRA</name>
<comment type="caution">
    <text evidence="1">The sequence shown here is derived from an EMBL/GenBank/DDBJ whole genome shotgun (WGS) entry which is preliminary data.</text>
</comment>
<keyword evidence="2" id="KW-1185">Reference proteome</keyword>
<organism evidence="1 2">
    <name type="scientific">Phytophthora aleatoria</name>
    <dbReference type="NCBI Taxonomy" id="2496075"/>
    <lineage>
        <taxon>Eukaryota</taxon>
        <taxon>Sar</taxon>
        <taxon>Stramenopiles</taxon>
        <taxon>Oomycota</taxon>
        <taxon>Peronosporomycetes</taxon>
        <taxon>Peronosporales</taxon>
        <taxon>Peronosporaceae</taxon>
        <taxon>Phytophthora</taxon>
    </lineage>
</organism>
<protein>
    <submittedName>
        <fullName evidence="1">Uncharacterized protein</fullName>
    </submittedName>
</protein>
<evidence type="ECO:0000313" key="1">
    <source>
        <dbReference type="EMBL" id="KAG6944040.1"/>
    </source>
</evidence>